<dbReference type="SUPFAM" id="SSF49785">
    <property type="entry name" value="Galactose-binding domain-like"/>
    <property type="match status" value="1"/>
</dbReference>
<dbReference type="InterPro" id="IPR008928">
    <property type="entry name" value="6-hairpin_glycosidase_sf"/>
</dbReference>
<reference evidence="8 9" key="1">
    <citation type="submission" date="2017-07" db="EMBL/GenBank/DDBJ databases">
        <title>Bifidobacterium novel species.</title>
        <authorList>
            <person name="Lugli G.A."/>
            <person name="Milani C."/>
            <person name="Duranti S."/>
            <person name="Mangifesta M."/>
        </authorList>
    </citation>
    <scope>NUCLEOTIDE SEQUENCE [LARGE SCALE GENOMIC DNA]</scope>
    <source>
        <strain evidence="9">Uis1B</strain>
    </source>
</reference>
<dbReference type="InterPro" id="IPR013737">
    <property type="entry name" value="Bac_rhamnosid_N"/>
</dbReference>
<dbReference type="SUPFAM" id="SSF48208">
    <property type="entry name" value="Six-hairpin glycosidases"/>
    <property type="match status" value="1"/>
</dbReference>
<sequence>MNSSVQKFDPKSALVDAQWITIDDGIPPGERPAYDFRTVFDLPQSSCAATARLTVTAHGIYEAFLNGMRIGDDELRPGFTSYSKTLYVQQYDVSSMLRPGSNELRLRVSDGWYRGRCGYSRFADSFGNRIAVIASLNLDGDDHSQRIDTDGRWQVTVSEIVQADLMDGQTTDFTRIGHESWQPVAISSDPLTSDRERFAIDPAPPIRCCERYVPRSITRLASGRQIVDFGQNISGWVRLSELGPAGTRITLTHGEALNTDGDLTTDHLRALVGPEMTPLEAGQIDHVISRGREEDVFEPRHTTHGFRYVAVDGLANDLSPDDISAFQVRNDLTHIGTFSCGNDEVNALHRIAVASWRANSCAVPTDCPQRERSGYTGDIQIFAHTAAFLDDIDSFLRSWLRSLADDQLSDGRVTNVAPNCGNGPDYDPNDIIHGAGGWGDAATVVPWELYQAYGDIDALRENYQMMKRWVEFQERKAASSRHRDRVAARPTPAPHERYIWDTGWQWGEWLEPDMVFDPVKVGFWEQGIVATAYFAHSAEILSRTAHALGRADDELRFGKLAELVRLAWRAEFMHDDGTLVRDTQASYVRALRFGLIPEPLRPAAAARLAKLIEDDGCKLATGFLSTGMLLPTLADYGYADLAYRLLLGHDEPGWMVMLDRGATTVWENWHGVDEQGHPTESLNHYSKGAVITFLHEYTAGLKATAPGYRSFTVRPYVYPPFDHAKATLESPYGRIEAGWQVDGDAVIVTVHVPESTEATVVLPDGTRCHPNPGDHAWTYRL</sequence>
<dbReference type="InterPro" id="IPR035398">
    <property type="entry name" value="Bac_rhamnosid_C"/>
</dbReference>
<evidence type="ECO:0000256" key="2">
    <source>
        <dbReference type="ARBA" id="ARBA00012652"/>
    </source>
</evidence>
<dbReference type="AlphaFoldDB" id="A0A2N5JAD1"/>
<accession>A0A2N5JAD1</accession>
<protein>
    <recommendedName>
        <fullName evidence="2">alpha-L-rhamnosidase</fullName>
        <ecNumber evidence="2">3.2.1.40</ecNumber>
    </recommendedName>
</protein>
<evidence type="ECO:0000313" key="9">
    <source>
        <dbReference type="Proteomes" id="UP000235050"/>
    </source>
</evidence>
<feature type="domain" description="Bacterial alpha-L-rhamnosidase N-terminal" evidence="5">
    <location>
        <begin position="49"/>
        <end position="186"/>
    </location>
</feature>
<dbReference type="Proteomes" id="UP000235050">
    <property type="component" value="Unassembled WGS sequence"/>
</dbReference>
<evidence type="ECO:0000313" key="8">
    <source>
        <dbReference type="EMBL" id="PLS31172.1"/>
    </source>
</evidence>
<dbReference type="InterPro" id="IPR012341">
    <property type="entry name" value="6hp_glycosidase-like_sf"/>
</dbReference>
<dbReference type="Pfam" id="PF17389">
    <property type="entry name" value="Bac_rhamnosid6H"/>
    <property type="match status" value="1"/>
</dbReference>
<keyword evidence="9" id="KW-1185">Reference proteome</keyword>
<proteinExistence type="predicted"/>
<dbReference type="Pfam" id="PF08531">
    <property type="entry name" value="Bac_rhamnosid_N"/>
    <property type="match status" value="1"/>
</dbReference>
<dbReference type="Gene3D" id="2.60.420.10">
    <property type="entry name" value="Maltose phosphorylase, domain 3"/>
    <property type="match status" value="1"/>
</dbReference>
<dbReference type="EC" id="3.2.1.40" evidence="2"/>
<dbReference type="PANTHER" id="PTHR33307">
    <property type="entry name" value="ALPHA-RHAMNOSIDASE (EUROFUNG)"/>
    <property type="match status" value="1"/>
</dbReference>
<comment type="caution">
    <text evidence="8">The sequence shown here is derived from an EMBL/GenBank/DDBJ whole genome shotgun (WGS) entry which is preliminary data.</text>
</comment>
<gene>
    <name evidence="8" type="ORF">Uis1B_0916</name>
</gene>
<dbReference type="Pfam" id="PF05592">
    <property type="entry name" value="Bac_rhamnosid"/>
    <property type="match status" value="1"/>
</dbReference>
<dbReference type="RefSeq" id="WP_165782734.1">
    <property type="nucleotide sequence ID" value="NZ_NMWU01000015.1"/>
</dbReference>
<dbReference type="EMBL" id="NMWU01000015">
    <property type="protein sequence ID" value="PLS31172.1"/>
    <property type="molecule type" value="Genomic_DNA"/>
</dbReference>
<dbReference type="GO" id="GO:0030596">
    <property type="term" value="F:alpha-L-rhamnosidase activity"/>
    <property type="evidence" value="ECO:0007669"/>
    <property type="project" value="UniProtKB-EC"/>
</dbReference>
<dbReference type="InterPro" id="IPR008979">
    <property type="entry name" value="Galactose-bd-like_sf"/>
</dbReference>
<dbReference type="InterPro" id="IPR016007">
    <property type="entry name" value="Alpha_rhamnosid"/>
</dbReference>
<dbReference type="Pfam" id="PF17390">
    <property type="entry name" value="Bac_rhamnosid_C"/>
    <property type="match status" value="1"/>
</dbReference>
<feature type="domain" description="Alpha-L-rhamnosidase six-hairpin glycosidase" evidence="6">
    <location>
        <begin position="334"/>
        <end position="697"/>
    </location>
</feature>
<feature type="domain" description="Alpha-L-rhamnosidase concanavalin-like" evidence="4">
    <location>
        <begin position="219"/>
        <end position="328"/>
    </location>
</feature>
<organism evidence="8 9">
    <name type="scientific">Bifidobacterium margollesii</name>
    <dbReference type="NCBI Taxonomy" id="2020964"/>
    <lineage>
        <taxon>Bacteria</taxon>
        <taxon>Bacillati</taxon>
        <taxon>Actinomycetota</taxon>
        <taxon>Actinomycetes</taxon>
        <taxon>Bifidobacteriales</taxon>
        <taxon>Bifidobacteriaceae</taxon>
        <taxon>Bifidobacterium</taxon>
    </lineage>
</organism>
<evidence type="ECO:0000259" key="5">
    <source>
        <dbReference type="Pfam" id="PF08531"/>
    </source>
</evidence>
<dbReference type="InterPro" id="IPR008902">
    <property type="entry name" value="Rhamnosid_concanavalin"/>
</dbReference>
<dbReference type="InterPro" id="IPR035396">
    <property type="entry name" value="Bac_rhamnosid6H"/>
</dbReference>
<evidence type="ECO:0000256" key="3">
    <source>
        <dbReference type="ARBA" id="ARBA00022801"/>
    </source>
</evidence>
<dbReference type="GO" id="GO:0005975">
    <property type="term" value="P:carbohydrate metabolic process"/>
    <property type="evidence" value="ECO:0007669"/>
    <property type="project" value="InterPro"/>
</dbReference>
<dbReference type="PANTHER" id="PTHR33307:SF6">
    <property type="entry name" value="ALPHA-RHAMNOSIDASE (EUROFUNG)-RELATED"/>
    <property type="match status" value="1"/>
</dbReference>
<evidence type="ECO:0000259" key="7">
    <source>
        <dbReference type="Pfam" id="PF17390"/>
    </source>
</evidence>
<keyword evidence="3" id="KW-0378">Hydrolase</keyword>
<feature type="domain" description="Alpha-L-rhamnosidase C-terminal" evidence="7">
    <location>
        <begin position="700"/>
        <end position="767"/>
    </location>
</feature>
<dbReference type="Gene3D" id="1.50.10.10">
    <property type="match status" value="1"/>
</dbReference>
<evidence type="ECO:0000259" key="4">
    <source>
        <dbReference type="Pfam" id="PF05592"/>
    </source>
</evidence>
<evidence type="ECO:0000256" key="1">
    <source>
        <dbReference type="ARBA" id="ARBA00001445"/>
    </source>
</evidence>
<comment type="catalytic activity">
    <reaction evidence="1">
        <text>Hydrolysis of terminal non-reducing alpha-L-rhamnose residues in alpha-L-rhamnosides.</text>
        <dbReference type="EC" id="3.2.1.40"/>
    </reaction>
</comment>
<name>A0A2N5JAD1_9BIFI</name>
<dbReference type="Gene3D" id="2.60.120.260">
    <property type="entry name" value="Galactose-binding domain-like"/>
    <property type="match status" value="2"/>
</dbReference>
<evidence type="ECO:0000259" key="6">
    <source>
        <dbReference type="Pfam" id="PF17389"/>
    </source>
</evidence>